<evidence type="ECO:0000256" key="1">
    <source>
        <dbReference type="ARBA" id="ARBA00001974"/>
    </source>
</evidence>
<dbReference type="KEGG" id="asem:NNL22_11220"/>
<evidence type="ECO:0000259" key="12">
    <source>
        <dbReference type="PROSITE" id="PS51085"/>
    </source>
</evidence>
<dbReference type="AlphaFoldDB" id="A0A9E8KNX1"/>
<dbReference type="SUPFAM" id="SSF52343">
    <property type="entry name" value="Ferredoxin reductase-like, C-terminal NADP-linked domain"/>
    <property type="match status" value="1"/>
</dbReference>
<feature type="domain" description="FAD-binding FR-type" evidence="13">
    <location>
        <begin position="43"/>
        <end position="146"/>
    </location>
</feature>
<keyword evidence="2" id="KW-0285">Flavoprotein</keyword>
<evidence type="ECO:0000256" key="9">
    <source>
        <dbReference type="ARBA" id="ARBA00023075"/>
    </source>
</evidence>
<evidence type="ECO:0000256" key="2">
    <source>
        <dbReference type="ARBA" id="ARBA00022630"/>
    </source>
</evidence>
<comment type="similarity">
    <text evidence="11">In the N-terminal section; belongs to the FAD-binding oxidoreductase type 6 family.</text>
</comment>
<dbReference type="InterPro" id="IPR008333">
    <property type="entry name" value="Cbr1-like_FAD-bd_dom"/>
</dbReference>
<keyword evidence="6" id="KW-0560">Oxidoreductase</keyword>
<dbReference type="Gene3D" id="2.40.30.10">
    <property type="entry name" value="Translation factors"/>
    <property type="match status" value="1"/>
</dbReference>
<dbReference type="Gene3D" id="3.10.20.30">
    <property type="match status" value="1"/>
</dbReference>
<organism evidence="14 15">
    <name type="scientific">Alkalimarinus sediminis</name>
    <dbReference type="NCBI Taxonomy" id="1632866"/>
    <lineage>
        <taxon>Bacteria</taxon>
        <taxon>Pseudomonadati</taxon>
        <taxon>Pseudomonadota</taxon>
        <taxon>Gammaproteobacteria</taxon>
        <taxon>Alteromonadales</taxon>
        <taxon>Alteromonadaceae</taxon>
        <taxon>Alkalimarinus</taxon>
    </lineage>
</organism>
<dbReference type="Gene3D" id="3.40.50.80">
    <property type="entry name" value="Nucleotide-binding domain of ferredoxin-NADP reductase (FNR) module"/>
    <property type="match status" value="1"/>
</dbReference>
<dbReference type="PROSITE" id="PS51085">
    <property type="entry name" value="2FE2S_FER_2"/>
    <property type="match status" value="1"/>
</dbReference>
<evidence type="ECO:0000256" key="7">
    <source>
        <dbReference type="ARBA" id="ARBA00023004"/>
    </source>
</evidence>
<protein>
    <submittedName>
        <fullName evidence="14">Flavin reductase family protein</fullName>
    </submittedName>
</protein>
<dbReference type="PANTHER" id="PTHR47354:SF6">
    <property type="entry name" value="NADH OXIDOREDUCTASE HCR"/>
    <property type="match status" value="1"/>
</dbReference>
<dbReference type="InterPro" id="IPR036010">
    <property type="entry name" value="2Fe-2S_ferredoxin-like_sf"/>
</dbReference>
<dbReference type="GO" id="GO:0016491">
    <property type="term" value="F:oxidoreductase activity"/>
    <property type="evidence" value="ECO:0007669"/>
    <property type="project" value="UniProtKB-KW"/>
</dbReference>
<keyword evidence="8" id="KW-0411">Iron-sulfur</keyword>
<keyword evidence="4" id="KW-0479">Metal-binding</keyword>
<evidence type="ECO:0000256" key="11">
    <source>
        <dbReference type="ARBA" id="ARBA00061434"/>
    </source>
</evidence>
<name>A0A9E8KNX1_9ALTE</name>
<keyword evidence="5" id="KW-0274">FAD</keyword>
<dbReference type="SUPFAM" id="SSF54292">
    <property type="entry name" value="2Fe-2S ferredoxin-like"/>
    <property type="match status" value="1"/>
</dbReference>
<comment type="cofactor">
    <cofactor evidence="10">
        <name>[2Fe-2S] cluster</name>
        <dbReference type="ChEBI" id="CHEBI:190135"/>
    </cofactor>
</comment>
<dbReference type="GO" id="GO:0051537">
    <property type="term" value="F:2 iron, 2 sulfur cluster binding"/>
    <property type="evidence" value="ECO:0007669"/>
    <property type="project" value="UniProtKB-KW"/>
</dbReference>
<evidence type="ECO:0000256" key="10">
    <source>
        <dbReference type="ARBA" id="ARBA00034078"/>
    </source>
</evidence>
<evidence type="ECO:0000313" key="14">
    <source>
        <dbReference type="EMBL" id="UZW73610.1"/>
    </source>
</evidence>
<dbReference type="Pfam" id="PF00970">
    <property type="entry name" value="FAD_binding_6"/>
    <property type="match status" value="1"/>
</dbReference>
<dbReference type="Pfam" id="PF00111">
    <property type="entry name" value="Fer2"/>
    <property type="match status" value="1"/>
</dbReference>
<keyword evidence="3" id="KW-0001">2Fe-2S</keyword>
<dbReference type="GO" id="GO:0046872">
    <property type="term" value="F:metal ion binding"/>
    <property type="evidence" value="ECO:0007669"/>
    <property type="project" value="UniProtKB-KW"/>
</dbReference>
<proteinExistence type="inferred from homology"/>
<dbReference type="PANTHER" id="PTHR47354">
    <property type="entry name" value="NADH OXIDOREDUCTASE HCR"/>
    <property type="match status" value="1"/>
</dbReference>
<dbReference type="Pfam" id="PF00175">
    <property type="entry name" value="NAD_binding_1"/>
    <property type="match status" value="1"/>
</dbReference>
<dbReference type="PROSITE" id="PS51384">
    <property type="entry name" value="FAD_FR"/>
    <property type="match status" value="1"/>
</dbReference>
<evidence type="ECO:0000313" key="15">
    <source>
        <dbReference type="Proteomes" id="UP001164472"/>
    </source>
</evidence>
<dbReference type="InterPro" id="IPR012675">
    <property type="entry name" value="Beta-grasp_dom_sf"/>
</dbReference>
<dbReference type="InterPro" id="IPR017938">
    <property type="entry name" value="Riboflavin_synthase-like_b-brl"/>
</dbReference>
<evidence type="ECO:0000256" key="4">
    <source>
        <dbReference type="ARBA" id="ARBA00022723"/>
    </source>
</evidence>
<dbReference type="EMBL" id="CP101527">
    <property type="protein sequence ID" value="UZW73610.1"/>
    <property type="molecule type" value="Genomic_DNA"/>
</dbReference>
<accession>A0A9E8KNX1</accession>
<dbReference type="InterPro" id="IPR017927">
    <property type="entry name" value="FAD-bd_FR_type"/>
</dbReference>
<dbReference type="InterPro" id="IPR039261">
    <property type="entry name" value="FNR_nucleotide-bd"/>
</dbReference>
<keyword evidence="9" id="KW-0830">Ubiquinone</keyword>
<dbReference type="PROSITE" id="PS00197">
    <property type="entry name" value="2FE2S_FER_1"/>
    <property type="match status" value="1"/>
</dbReference>
<sequence length="365" mass="41146">MLSNAVKSIHPWVMQTIGRDWVEYIASNTMNVVTQRIDPFLWTYDCKAKIIDIRQETPDTKTFVLLPNQHFKQPLPGQHIEVSVECGEHQKVQESRCYSLSIIDAHTVSITVKRNPEGKVSNWLHERASVGMVLNISSPRGAFVYRGQEKLLFISAGAGITPCFSILNALEATAKKPDIAFYYRSRTPEETIFRAQLEGNQVNSTIDISYSRQVESDDRANVLPNQLMDAYPDLKDRHIYLCGPESFKKEVLTYLESIEYDFDNLEVEHFVRFNHDASETRKLDEDVTVTLKSQNISFVIEAENCGQTILEAAENKGIHLEHGCRSGMCGTCRTNVVSGQVSGNTLGKTIYPCTAYPASTQLVLE</sequence>
<dbReference type="SUPFAM" id="SSF63380">
    <property type="entry name" value="Riboflavin synthase domain-like"/>
    <property type="match status" value="1"/>
</dbReference>
<dbReference type="InterPro" id="IPR001433">
    <property type="entry name" value="OxRdtase_FAD/NAD-bd"/>
</dbReference>
<dbReference type="CDD" id="cd00207">
    <property type="entry name" value="fer2"/>
    <property type="match status" value="1"/>
</dbReference>
<keyword evidence="15" id="KW-1185">Reference proteome</keyword>
<evidence type="ECO:0000256" key="5">
    <source>
        <dbReference type="ARBA" id="ARBA00022827"/>
    </source>
</evidence>
<evidence type="ECO:0000256" key="3">
    <source>
        <dbReference type="ARBA" id="ARBA00022714"/>
    </source>
</evidence>
<evidence type="ECO:0000256" key="6">
    <source>
        <dbReference type="ARBA" id="ARBA00023002"/>
    </source>
</evidence>
<dbReference type="InterPro" id="IPR006058">
    <property type="entry name" value="2Fe2S_fd_BS"/>
</dbReference>
<dbReference type="InterPro" id="IPR001041">
    <property type="entry name" value="2Fe-2S_ferredoxin-type"/>
</dbReference>
<dbReference type="PRINTS" id="PR00409">
    <property type="entry name" value="PHDIOXRDTASE"/>
</dbReference>
<evidence type="ECO:0000256" key="8">
    <source>
        <dbReference type="ARBA" id="ARBA00023014"/>
    </source>
</evidence>
<evidence type="ECO:0000259" key="13">
    <source>
        <dbReference type="PROSITE" id="PS51384"/>
    </source>
</evidence>
<dbReference type="RefSeq" id="WP_251809751.1">
    <property type="nucleotide sequence ID" value="NZ_CP101527.1"/>
</dbReference>
<comment type="cofactor">
    <cofactor evidence="1">
        <name>FAD</name>
        <dbReference type="ChEBI" id="CHEBI:57692"/>
    </cofactor>
</comment>
<dbReference type="InterPro" id="IPR050415">
    <property type="entry name" value="MRET"/>
</dbReference>
<reference evidence="14" key="1">
    <citation type="submission" date="2022-07" db="EMBL/GenBank/DDBJ databases">
        <title>Alkalimarinus sp. nov., isolated from gut of a Alitta virens.</title>
        <authorList>
            <person name="Yang A.I."/>
            <person name="Shin N.-R."/>
        </authorList>
    </citation>
    <scope>NUCLEOTIDE SEQUENCE</scope>
    <source>
        <strain evidence="14">FA028</strain>
    </source>
</reference>
<dbReference type="Proteomes" id="UP001164472">
    <property type="component" value="Chromosome"/>
</dbReference>
<gene>
    <name evidence="14" type="ORF">NNL22_11220</name>
</gene>
<keyword evidence="7" id="KW-0408">Iron</keyword>
<feature type="domain" description="2Fe-2S ferredoxin-type" evidence="12">
    <location>
        <begin position="285"/>
        <end position="365"/>
    </location>
</feature>